<reference evidence="1 2" key="1">
    <citation type="journal article" date="2018" name="Biotechnol. Adv.">
        <title>Improved genomic resources and new bioinformatic workflow for the carcinogenic parasite Clonorchis sinensis: Biotechnological implications.</title>
        <authorList>
            <person name="Wang D."/>
            <person name="Korhonen P.K."/>
            <person name="Gasser R.B."/>
            <person name="Young N.D."/>
        </authorList>
    </citation>
    <scope>NUCLEOTIDE SEQUENCE [LARGE SCALE GENOMIC DNA]</scope>
    <source>
        <strain evidence="1">Cs-k2</strain>
    </source>
</reference>
<gene>
    <name evidence="1" type="ORF">CSKR_107433</name>
</gene>
<evidence type="ECO:0000313" key="2">
    <source>
        <dbReference type="Proteomes" id="UP000286415"/>
    </source>
</evidence>
<name>A0A3R7D1T3_CLOSI</name>
<comment type="caution">
    <text evidence="1">The sequence shown here is derived from an EMBL/GenBank/DDBJ whole genome shotgun (WGS) entry which is preliminary data.</text>
</comment>
<dbReference type="EMBL" id="NIRI02000013">
    <property type="protein sequence ID" value="KAG5452887.1"/>
    <property type="molecule type" value="Genomic_DNA"/>
</dbReference>
<accession>A0A3R7D1T3</accession>
<dbReference type="OrthoDB" id="10426361at2759"/>
<evidence type="ECO:0000313" key="1">
    <source>
        <dbReference type="EMBL" id="KAG5452887.1"/>
    </source>
</evidence>
<reference evidence="1 2" key="2">
    <citation type="journal article" date="2021" name="Genomics">
        <title>High-quality reference genome for Clonorchis sinensis.</title>
        <authorList>
            <person name="Young N.D."/>
            <person name="Stroehlein A.J."/>
            <person name="Kinkar L."/>
            <person name="Wang T."/>
            <person name="Sohn W.M."/>
            <person name="Chang B.C.H."/>
            <person name="Kaur P."/>
            <person name="Weisz D."/>
            <person name="Dudchenko O."/>
            <person name="Aiden E.L."/>
            <person name="Korhonen P.K."/>
            <person name="Gasser R.B."/>
        </authorList>
    </citation>
    <scope>NUCLEOTIDE SEQUENCE [LARGE SCALE GENOMIC DNA]</scope>
    <source>
        <strain evidence="1">Cs-k2</strain>
    </source>
</reference>
<keyword evidence="2" id="KW-1185">Reference proteome</keyword>
<dbReference type="AlphaFoldDB" id="A0A3R7D1T3"/>
<sequence>MQMSGSNHGPSGQLLKILRQPTTGFVLPLRAHQATECAAPGRLMFQLLRYARYMYIRNGLLIRLLKTLRQPTTGFALLGAHQVGAVPEFPSTLCST</sequence>
<proteinExistence type="predicted"/>
<dbReference type="Proteomes" id="UP000286415">
    <property type="component" value="Unassembled WGS sequence"/>
</dbReference>
<protein>
    <submittedName>
        <fullName evidence="1">Uncharacterized protein</fullName>
    </submittedName>
</protein>
<organism evidence="1 2">
    <name type="scientific">Clonorchis sinensis</name>
    <name type="common">Chinese liver fluke</name>
    <dbReference type="NCBI Taxonomy" id="79923"/>
    <lineage>
        <taxon>Eukaryota</taxon>
        <taxon>Metazoa</taxon>
        <taxon>Spiralia</taxon>
        <taxon>Lophotrochozoa</taxon>
        <taxon>Platyhelminthes</taxon>
        <taxon>Trematoda</taxon>
        <taxon>Digenea</taxon>
        <taxon>Opisthorchiida</taxon>
        <taxon>Opisthorchiata</taxon>
        <taxon>Opisthorchiidae</taxon>
        <taxon>Clonorchis</taxon>
    </lineage>
</organism>
<dbReference type="InParanoid" id="A0A3R7D1T3"/>